<gene>
    <name evidence="2" type="ORF">ETSY2_04145</name>
</gene>
<evidence type="ECO:0000313" key="2">
    <source>
        <dbReference type="EMBL" id="ETX08644.1"/>
    </source>
</evidence>
<evidence type="ECO:0000313" key="3">
    <source>
        <dbReference type="Proteomes" id="UP000019140"/>
    </source>
</evidence>
<accession>W4ME76</accession>
<name>W4ME76_9BACT</name>
<keyword evidence="3" id="KW-1185">Reference proteome</keyword>
<dbReference type="HOGENOM" id="CLU_1438657_0_0_7"/>
<reference evidence="2 3" key="1">
    <citation type="journal article" date="2014" name="Nature">
        <title>An environmental bacterial taxon with a large and distinct metabolic repertoire.</title>
        <authorList>
            <person name="Wilson M.C."/>
            <person name="Mori T."/>
            <person name="Ruckert C."/>
            <person name="Uria A.R."/>
            <person name="Helf M.J."/>
            <person name="Takada K."/>
            <person name="Gernert C."/>
            <person name="Steffens U.A."/>
            <person name="Heycke N."/>
            <person name="Schmitt S."/>
            <person name="Rinke C."/>
            <person name="Helfrich E.J."/>
            <person name="Brachmann A.O."/>
            <person name="Gurgui C."/>
            <person name="Wakimoto T."/>
            <person name="Kracht M."/>
            <person name="Crusemann M."/>
            <person name="Hentschel U."/>
            <person name="Abe I."/>
            <person name="Matsunaga S."/>
            <person name="Kalinowski J."/>
            <person name="Takeyama H."/>
            <person name="Piel J."/>
        </authorList>
    </citation>
    <scope>NUCLEOTIDE SEQUENCE [LARGE SCALE GENOMIC DNA]</scope>
    <source>
        <strain evidence="3">TSY2</strain>
    </source>
</reference>
<comment type="caution">
    <text evidence="2">The sequence shown here is derived from an EMBL/GenBank/DDBJ whole genome shotgun (WGS) entry which is preliminary data.</text>
</comment>
<sequence length="188" mass="21371">MAMRLVVMCVAVAGLWLAGPPMHSQAEERYEPNVIFGAAGLRDAISWPNKGESYHAYELFAAFPLPWRWEWPQGWTLSPYIEMSIGELRAAGKRGLMVAAVPGIIWRRQSWPRLSLLANIGVALLSEDDFGNQALGGAVQFILSPGLDYKLWPQWHLSYRYRHMSNSALYHPNPGLELHFLGLSYRFW</sequence>
<dbReference type="EMBL" id="AZHX01000167">
    <property type="protein sequence ID" value="ETX08644.1"/>
    <property type="molecule type" value="Genomic_DNA"/>
</dbReference>
<feature type="signal peptide" evidence="1">
    <location>
        <begin position="1"/>
        <end position="26"/>
    </location>
</feature>
<feature type="chain" id="PRO_5004845262" description="Lipid A 3-O-deacylase" evidence="1">
    <location>
        <begin position="27"/>
        <end position="188"/>
    </location>
</feature>
<evidence type="ECO:0000256" key="1">
    <source>
        <dbReference type="SAM" id="SignalP"/>
    </source>
</evidence>
<keyword evidence="1" id="KW-0732">Signal</keyword>
<dbReference type="Gene3D" id="2.40.160.20">
    <property type="match status" value="1"/>
</dbReference>
<dbReference type="InterPro" id="IPR018550">
    <property type="entry name" value="Lipid-A_deacylase-rel"/>
</dbReference>
<proteinExistence type="predicted"/>
<protein>
    <recommendedName>
        <fullName evidence="4">Lipid A 3-O-deacylase</fullName>
    </recommendedName>
</protein>
<evidence type="ECO:0008006" key="4">
    <source>
        <dbReference type="Google" id="ProtNLM"/>
    </source>
</evidence>
<organism evidence="2 3">
    <name type="scientific">Candidatus Entotheonella gemina</name>
    <dbReference type="NCBI Taxonomy" id="1429439"/>
    <lineage>
        <taxon>Bacteria</taxon>
        <taxon>Pseudomonadati</taxon>
        <taxon>Nitrospinota/Tectimicrobiota group</taxon>
        <taxon>Candidatus Tectimicrobiota</taxon>
        <taxon>Candidatus Entotheonellia</taxon>
        <taxon>Candidatus Entotheonellales</taxon>
        <taxon>Candidatus Entotheonellaceae</taxon>
        <taxon>Candidatus Entotheonella</taxon>
    </lineage>
</organism>
<dbReference type="AlphaFoldDB" id="W4ME76"/>
<dbReference type="Pfam" id="PF09411">
    <property type="entry name" value="PagL"/>
    <property type="match status" value="1"/>
</dbReference>
<dbReference type="Proteomes" id="UP000019140">
    <property type="component" value="Unassembled WGS sequence"/>
</dbReference>